<evidence type="ECO:0000256" key="5">
    <source>
        <dbReference type="ARBA" id="ARBA00022840"/>
    </source>
</evidence>
<feature type="domain" description="AAA+ ATPase" evidence="12">
    <location>
        <begin position="146"/>
        <end position="278"/>
    </location>
</feature>
<evidence type="ECO:0000256" key="11">
    <source>
        <dbReference type="RuleBase" id="RU004227"/>
    </source>
</evidence>
<dbReference type="InterPro" id="IPR013159">
    <property type="entry name" value="DnaA_C"/>
</dbReference>
<keyword evidence="7 8" id="KW-0238">DNA-binding</keyword>
<dbReference type="Gene3D" id="1.10.8.60">
    <property type="match status" value="1"/>
</dbReference>
<dbReference type="PROSITE" id="PS01008">
    <property type="entry name" value="DNAA"/>
    <property type="match status" value="1"/>
</dbReference>
<evidence type="ECO:0000256" key="2">
    <source>
        <dbReference type="ARBA" id="ARBA00022490"/>
    </source>
</evidence>
<feature type="region of interest" description="Domain IV, binds dsDNA" evidence="8">
    <location>
        <begin position="329"/>
        <end position="450"/>
    </location>
</feature>
<comment type="similarity">
    <text evidence="1 8 11">Belongs to the DnaA family.</text>
</comment>
<dbReference type="NCBIfam" id="TIGR00362">
    <property type="entry name" value="DnaA"/>
    <property type="match status" value="1"/>
</dbReference>
<dbReference type="Gene3D" id="1.10.1750.10">
    <property type="match status" value="1"/>
</dbReference>
<feature type="binding site" evidence="8">
    <location>
        <position position="161"/>
    </location>
    <ligand>
        <name>ATP</name>
        <dbReference type="ChEBI" id="CHEBI:30616"/>
    </ligand>
</feature>
<gene>
    <name evidence="8" type="primary">dnaA</name>
    <name evidence="14" type="ORF">A3D77_01365</name>
</gene>
<name>A0A1F5ZT68_9BACT</name>
<dbReference type="Proteomes" id="UP000176923">
    <property type="component" value="Unassembled WGS sequence"/>
</dbReference>
<feature type="region of interest" description="Domain I, interacts with DnaA modulators" evidence="8">
    <location>
        <begin position="1"/>
        <end position="95"/>
    </location>
</feature>
<dbReference type="InterPro" id="IPR001957">
    <property type="entry name" value="Chromosome_initiator_DnaA"/>
</dbReference>
<accession>A0A1F5ZT68</accession>
<proteinExistence type="inferred from homology"/>
<comment type="function">
    <text evidence="8 10">Plays an essential role in the initiation and regulation of chromosomal replication. ATP-DnaA binds to the origin of replication (oriC) to initiate formation of the DNA replication initiation complex once per cell cycle. Binds the DnaA box (a 9 base pair repeat at the origin) and separates the double-stranded (ds)DNA. Forms a right-handed helical filament on oriC DNA; dsDNA binds to the exterior of the filament while single-stranded (ss)DNA is stabiized in the filament's interior. The ATP-DnaA-oriC complex binds and stabilizes one strand of the AT-rich DNA unwinding element (DUE), permitting loading of DNA polymerase. After initiation quickly degrades to an ADP-DnaA complex that is not apt for DNA replication. Binds acidic phospholipids.</text>
</comment>
<dbReference type="Pfam" id="PF00308">
    <property type="entry name" value="Bac_DnaA"/>
    <property type="match status" value="1"/>
</dbReference>
<dbReference type="CDD" id="cd06571">
    <property type="entry name" value="Bac_DnaA_C"/>
    <property type="match status" value="1"/>
</dbReference>
<dbReference type="AlphaFoldDB" id="A0A1F5ZT68"/>
<dbReference type="GO" id="GO:0005886">
    <property type="term" value="C:plasma membrane"/>
    <property type="evidence" value="ECO:0007669"/>
    <property type="project" value="TreeGrafter"/>
</dbReference>
<dbReference type="InterPro" id="IPR013317">
    <property type="entry name" value="DnaA_dom"/>
</dbReference>
<sequence>MDVDILWKTILADLKTTSTRASFHTLFSSTKLLSFDHQKAIIGCDKPILISIIEKKYTTVIATRLKEYTKETVSVSFIPMEPSPSSVIKKNPNDLPLLTFNDAPSSYPTEQLPFNPEYTFETFAVSSSNQMAYAAATAVAKNPGTSYNPLFLYGGVGVGKTHLMQAIGHQIFANSQHKKIMYCTGEQFTNEIIEAIGGKTTPHFRKKYRRADVLFIDDIQFIAGKNSVQEEFFHTFNTVQQGKGQIILTSDRPPEEIEKLEARLRSRFEGGLIIDIAPPDFELKTAILLIKAKRRSMILPMDVAKLIAANVDNIRKLEGVLTRLSAEALTNNTPITIDLVSKLLKTDLKDQKEAQKTSPQNVINCVLSYYNLKLSQIKSSKRDRSIALPRQIIYYLLKQEARIPLMDIGSLLGGRDHTTILHGVRKIGKLLESDQKIQEDILGIKSKLVG</sequence>
<dbReference type="GO" id="GO:0005737">
    <property type="term" value="C:cytoplasm"/>
    <property type="evidence" value="ECO:0007669"/>
    <property type="project" value="UniProtKB-SubCell"/>
</dbReference>
<dbReference type="Gene3D" id="3.40.50.300">
    <property type="entry name" value="P-loop containing nucleotide triphosphate hydrolases"/>
    <property type="match status" value="1"/>
</dbReference>
<dbReference type="InterPro" id="IPR020591">
    <property type="entry name" value="Chromosome_initiator_DnaA-like"/>
</dbReference>
<evidence type="ECO:0000256" key="8">
    <source>
        <dbReference type="HAMAP-Rule" id="MF_00377"/>
    </source>
</evidence>
<evidence type="ECO:0000256" key="7">
    <source>
        <dbReference type="ARBA" id="ARBA00023125"/>
    </source>
</evidence>
<evidence type="ECO:0000256" key="3">
    <source>
        <dbReference type="ARBA" id="ARBA00022705"/>
    </source>
</evidence>
<comment type="subcellular location">
    <subcellularLocation>
        <location evidence="8">Cytoplasm</location>
    </subcellularLocation>
</comment>
<dbReference type="Gene3D" id="3.30.300.180">
    <property type="match status" value="1"/>
</dbReference>
<organism evidence="14 15">
    <name type="scientific">Candidatus Gottesmanbacteria bacterium RIFCSPHIGHO2_02_FULL_39_11</name>
    <dbReference type="NCBI Taxonomy" id="1798382"/>
    <lineage>
        <taxon>Bacteria</taxon>
        <taxon>Candidatus Gottesmaniibacteriota</taxon>
    </lineage>
</organism>
<comment type="domain">
    <text evidence="8">Domain I is involved in oligomerization and binding regulators, domain II is flexibile and of varying length in different bacteria, domain III forms the AAA+ region, while domain IV binds dsDNA.</text>
</comment>
<feature type="binding site" evidence="8">
    <location>
        <position position="160"/>
    </location>
    <ligand>
        <name>ATP</name>
        <dbReference type="ChEBI" id="CHEBI:30616"/>
    </ligand>
</feature>
<dbReference type="FunFam" id="3.40.50.300:FF:000668">
    <property type="entry name" value="Chromosomal replication initiator protein DnaA"/>
    <property type="match status" value="1"/>
</dbReference>
<evidence type="ECO:0000259" key="12">
    <source>
        <dbReference type="SMART" id="SM00382"/>
    </source>
</evidence>
<feature type="binding site" evidence="8">
    <location>
        <position position="159"/>
    </location>
    <ligand>
        <name>ATP</name>
        <dbReference type="ChEBI" id="CHEBI:30616"/>
    </ligand>
</feature>
<dbReference type="GO" id="GO:0006275">
    <property type="term" value="P:regulation of DNA replication"/>
    <property type="evidence" value="ECO:0007669"/>
    <property type="project" value="UniProtKB-UniRule"/>
</dbReference>
<evidence type="ECO:0000256" key="9">
    <source>
        <dbReference type="NCBIfam" id="TIGR00362"/>
    </source>
</evidence>
<dbReference type="CDD" id="cd00009">
    <property type="entry name" value="AAA"/>
    <property type="match status" value="1"/>
</dbReference>
<dbReference type="SMART" id="SM00382">
    <property type="entry name" value="AAA"/>
    <property type="match status" value="1"/>
</dbReference>
<dbReference type="GO" id="GO:0006270">
    <property type="term" value="P:DNA replication initiation"/>
    <property type="evidence" value="ECO:0007669"/>
    <property type="project" value="UniProtKB-UniRule"/>
</dbReference>
<reference evidence="14 15" key="1">
    <citation type="journal article" date="2016" name="Nat. Commun.">
        <title>Thousands of microbial genomes shed light on interconnected biogeochemical processes in an aquifer system.</title>
        <authorList>
            <person name="Anantharaman K."/>
            <person name="Brown C.T."/>
            <person name="Hug L.A."/>
            <person name="Sharon I."/>
            <person name="Castelle C.J."/>
            <person name="Probst A.J."/>
            <person name="Thomas B.C."/>
            <person name="Singh A."/>
            <person name="Wilkins M.J."/>
            <person name="Karaoz U."/>
            <person name="Brodie E.L."/>
            <person name="Williams K.H."/>
            <person name="Hubbard S.S."/>
            <person name="Banfield J.F."/>
        </authorList>
    </citation>
    <scope>NUCLEOTIDE SEQUENCE [LARGE SCALE GENOMIC DNA]</scope>
</reference>
<dbReference type="SUPFAM" id="SSF52540">
    <property type="entry name" value="P-loop containing nucleoside triphosphate hydrolases"/>
    <property type="match status" value="1"/>
</dbReference>
<keyword evidence="5 8" id="KW-0067">ATP-binding</keyword>
<keyword evidence="2 8" id="KW-0963">Cytoplasm</keyword>
<evidence type="ECO:0000259" key="13">
    <source>
        <dbReference type="SMART" id="SM00760"/>
    </source>
</evidence>
<comment type="subunit">
    <text evidence="8">Oligomerizes as a right-handed, spiral filament on DNA at oriC.</text>
</comment>
<dbReference type="InterPro" id="IPR018312">
    <property type="entry name" value="Chromosome_initiator_DnaA_CS"/>
</dbReference>
<dbReference type="InterPro" id="IPR038454">
    <property type="entry name" value="DnaA_N_sf"/>
</dbReference>
<comment type="caution">
    <text evidence="14">The sequence shown here is derived from an EMBL/GenBank/DDBJ whole genome shotgun (WGS) entry which is preliminary data.</text>
</comment>
<feature type="binding site" evidence="8">
    <location>
        <position position="157"/>
    </location>
    <ligand>
        <name>ATP</name>
        <dbReference type="ChEBI" id="CHEBI:30616"/>
    </ligand>
</feature>
<feature type="domain" description="Chromosomal replication initiator DnaA C-terminal" evidence="13">
    <location>
        <begin position="358"/>
        <end position="427"/>
    </location>
</feature>
<dbReference type="SMART" id="SM00760">
    <property type="entry name" value="Bac_DnaA_C"/>
    <property type="match status" value="1"/>
</dbReference>
<dbReference type="HAMAP" id="MF_00377">
    <property type="entry name" value="DnaA_bact"/>
    <property type="match status" value="1"/>
</dbReference>
<dbReference type="InterPro" id="IPR003593">
    <property type="entry name" value="AAA+_ATPase"/>
</dbReference>
<keyword evidence="4 8" id="KW-0547">Nucleotide-binding</keyword>
<dbReference type="InterPro" id="IPR027417">
    <property type="entry name" value="P-loop_NTPase"/>
</dbReference>
<dbReference type="GO" id="GO:0005524">
    <property type="term" value="F:ATP binding"/>
    <property type="evidence" value="ECO:0007669"/>
    <property type="project" value="UniProtKB-UniRule"/>
</dbReference>
<dbReference type="PANTHER" id="PTHR30050">
    <property type="entry name" value="CHROMOSOMAL REPLICATION INITIATOR PROTEIN DNAA"/>
    <property type="match status" value="1"/>
</dbReference>
<dbReference type="GO" id="GO:0008289">
    <property type="term" value="F:lipid binding"/>
    <property type="evidence" value="ECO:0007669"/>
    <property type="project" value="UniProtKB-KW"/>
</dbReference>
<keyword evidence="3 8" id="KW-0235">DNA replication</keyword>
<dbReference type="STRING" id="1798382.A3D77_01365"/>
<keyword evidence="6 8" id="KW-0446">Lipid-binding</keyword>
<dbReference type="PRINTS" id="PR00051">
    <property type="entry name" value="DNAA"/>
</dbReference>
<evidence type="ECO:0000256" key="10">
    <source>
        <dbReference type="RuleBase" id="RU000577"/>
    </source>
</evidence>
<evidence type="ECO:0000256" key="1">
    <source>
        <dbReference type="ARBA" id="ARBA00006583"/>
    </source>
</evidence>
<evidence type="ECO:0000313" key="15">
    <source>
        <dbReference type="Proteomes" id="UP000176923"/>
    </source>
</evidence>
<dbReference type="PANTHER" id="PTHR30050:SF2">
    <property type="entry name" value="CHROMOSOMAL REPLICATION INITIATOR PROTEIN DNAA"/>
    <property type="match status" value="1"/>
</dbReference>
<evidence type="ECO:0000256" key="6">
    <source>
        <dbReference type="ARBA" id="ARBA00023121"/>
    </source>
</evidence>
<evidence type="ECO:0000256" key="4">
    <source>
        <dbReference type="ARBA" id="ARBA00022741"/>
    </source>
</evidence>
<dbReference type="Pfam" id="PF08299">
    <property type="entry name" value="Bac_DnaA_C"/>
    <property type="match status" value="1"/>
</dbReference>
<dbReference type="EMBL" id="MFJL01000019">
    <property type="protein sequence ID" value="OGG15658.1"/>
    <property type="molecule type" value="Genomic_DNA"/>
</dbReference>
<evidence type="ECO:0000313" key="14">
    <source>
        <dbReference type="EMBL" id="OGG15658.1"/>
    </source>
</evidence>
<comment type="caution">
    <text evidence="8">Lacks conserved residue(s) required for the propagation of feature annotation.</text>
</comment>
<protein>
    <recommendedName>
        <fullName evidence="8 9">Chromosomal replication initiator protein DnaA</fullName>
    </recommendedName>
</protein>
<dbReference type="SUPFAM" id="SSF48295">
    <property type="entry name" value="TrpR-like"/>
    <property type="match status" value="1"/>
</dbReference>
<dbReference type="InterPro" id="IPR010921">
    <property type="entry name" value="Trp_repressor/repl_initiator"/>
</dbReference>
<dbReference type="GO" id="GO:0003688">
    <property type="term" value="F:DNA replication origin binding"/>
    <property type="evidence" value="ECO:0007669"/>
    <property type="project" value="UniProtKB-UniRule"/>
</dbReference>